<dbReference type="EMBL" id="GFTR01006064">
    <property type="protein sequence ID" value="JAW10362.1"/>
    <property type="molecule type" value="Transcribed_RNA"/>
</dbReference>
<proteinExistence type="predicted"/>
<keyword evidence="1" id="KW-0175">Coiled coil</keyword>
<feature type="compositionally biased region" description="Polar residues" evidence="2">
    <location>
        <begin position="300"/>
        <end position="309"/>
    </location>
</feature>
<evidence type="ECO:0000256" key="1">
    <source>
        <dbReference type="SAM" id="Coils"/>
    </source>
</evidence>
<feature type="chain" id="PRO_5012601173" evidence="3">
    <location>
        <begin position="18"/>
        <end position="420"/>
    </location>
</feature>
<organism evidence="4">
    <name type="scientific">Panstrongylus lignarius</name>
    <dbReference type="NCBI Taxonomy" id="156445"/>
    <lineage>
        <taxon>Eukaryota</taxon>
        <taxon>Metazoa</taxon>
        <taxon>Ecdysozoa</taxon>
        <taxon>Arthropoda</taxon>
        <taxon>Hexapoda</taxon>
        <taxon>Insecta</taxon>
        <taxon>Pterygota</taxon>
        <taxon>Neoptera</taxon>
        <taxon>Paraneoptera</taxon>
        <taxon>Hemiptera</taxon>
        <taxon>Heteroptera</taxon>
        <taxon>Panheteroptera</taxon>
        <taxon>Cimicomorpha</taxon>
        <taxon>Reduviidae</taxon>
        <taxon>Triatominae</taxon>
        <taxon>Panstrongylus</taxon>
    </lineage>
</organism>
<sequence>MIMFLLLLLLATLLIYEEKQKKDDCEEQENFDVVLEDMINQLHCNQLEILKNKSSSLVLLNTMHNLIKSMKDNYEAKLMRLENELQKLETLNKNIELQMNKCNEGIGNFENLCDPVNKEKLQDYLNNFKIERDSSKNIPSKLAKDKQENKEFLGTDCKQVEDENINLEIQDWECPAFDLEQEMMKSPILRSMLEKTKKEENPCFPCERKTSNPSNSTFRIYEFSSQDLDCAPANDCDNINAMKQFQSRPKRQQNKAKTSNCCEDTELMKFIKRNCNSSVLSNMSKLSKYSSAPKEKPTTRGVQQRSRSAASKVRFSEDMPNYRRYEGNSSQRNTSVQNLLWYSGPYISRSLEKEKPCPPLYEFKLKNQRTRDTCCTQEPVDLQSFLTSTHLDNMHDIVPGAGSSDYMDGDLDQMNFDCFY</sequence>
<keyword evidence="3" id="KW-0732">Signal</keyword>
<evidence type="ECO:0000256" key="2">
    <source>
        <dbReference type="SAM" id="MobiDB-lite"/>
    </source>
</evidence>
<feature type="region of interest" description="Disordered" evidence="2">
    <location>
        <begin position="287"/>
        <end position="314"/>
    </location>
</feature>
<evidence type="ECO:0000256" key="3">
    <source>
        <dbReference type="SAM" id="SignalP"/>
    </source>
</evidence>
<evidence type="ECO:0000313" key="4">
    <source>
        <dbReference type="EMBL" id="JAW10362.1"/>
    </source>
</evidence>
<name>A0A224XP73_9HEMI</name>
<protein>
    <submittedName>
        <fullName evidence="4">Uncharacterized protein</fullName>
    </submittedName>
</protein>
<accession>A0A224XP73</accession>
<dbReference type="AlphaFoldDB" id="A0A224XP73"/>
<feature type="coiled-coil region" evidence="1">
    <location>
        <begin position="64"/>
        <end position="105"/>
    </location>
</feature>
<reference evidence="4" key="1">
    <citation type="journal article" date="2018" name="PLoS Negl. Trop. Dis.">
        <title>An insight into the salivary gland and fat body transcriptome of Panstrongylus lignarius (Hemiptera: Heteroptera), the main vector of Chagas disease in Peru.</title>
        <authorList>
            <person name="Nevoa J.C."/>
            <person name="Mendes M.T."/>
            <person name="da Silva M.V."/>
            <person name="Soares S.C."/>
            <person name="Oliveira C.J.F."/>
            <person name="Ribeiro J.M.C."/>
        </authorList>
    </citation>
    <scope>NUCLEOTIDE SEQUENCE</scope>
</reference>
<feature type="signal peptide" evidence="3">
    <location>
        <begin position="1"/>
        <end position="17"/>
    </location>
</feature>